<reference evidence="1 2" key="1">
    <citation type="submission" date="2019-08" db="EMBL/GenBank/DDBJ databases">
        <title>Lewinella sp. strain SSH13 Genome sequencing and assembly.</title>
        <authorList>
            <person name="Kim I."/>
        </authorList>
    </citation>
    <scope>NUCLEOTIDE SEQUENCE [LARGE SCALE GENOMIC DNA]</scope>
    <source>
        <strain evidence="1 2">SSH13</strain>
    </source>
</reference>
<evidence type="ECO:0000313" key="1">
    <source>
        <dbReference type="EMBL" id="TXF91633.1"/>
    </source>
</evidence>
<evidence type="ECO:0000313" key="2">
    <source>
        <dbReference type="Proteomes" id="UP000321907"/>
    </source>
</evidence>
<keyword evidence="2" id="KW-1185">Reference proteome</keyword>
<organism evidence="1 2">
    <name type="scientific">Neolewinella aurantiaca</name>
    <dbReference type="NCBI Taxonomy" id="2602767"/>
    <lineage>
        <taxon>Bacteria</taxon>
        <taxon>Pseudomonadati</taxon>
        <taxon>Bacteroidota</taxon>
        <taxon>Saprospiria</taxon>
        <taxon>Saprospirales</taxon>
        <taxon>Lewinellaceae</taxon>
        <taxon>Neolewinella</taxon>
    </lineage>
</organism>
<comment type="caution">
    <text evidence="1">The sequence shown here is derived from an EMBL/GenBank/DDBJ whole genome shotgun (WGS) entry which is preliminary data.</text>
</comment>
<protein>
    <submittedName>
        <fullName evidence="1">Uncharacterized protein</fullName>
    </submittedName>
</protein>
<accession>A0A5C7G0F4</accession>
<dbReference type="RefSeq" id="WP_147928674.1">
    <property type="nucleotide sequence ID" value="NZ_VOXD01000001.1"/>
</dbReference>
<sequence length="396" mass="45923">MIKDLRRKFNADFTEANYTAMLEWLSNQYNHRPNFHVAETPVFIPDTLKRDLLTACDDILAVVTREDFAERSRAAIPPGEFVPGQNEHPLFMQFDFGICEGEDGGIAPQLIECQGFPSLYFFQFLLNRSYRKFYPIPDDRTCLFGGIDEEEYLRIFRKAILGDHAPENVILLEVDPVGQNTRIDFIVCCAELGIAEVCISDVELENGKLYHRIDGERHEVKRIYNRVIFDELKLRTDLKRTFNMIEEVDVEWAGHPNWFFLLSKYTLPMIDSKFVPDTRFLHEVTELPDNLEDYVLKPLYSFAGAGVDLHPTAQKIAAIEQPEHFILQKKVNYLPLVETLDDPARVEIRMMFVWPEDEERPRLVNNLVRLSKGEMIGVKYNKDKTWVGGSIGYFKA</sequence>
<dbReference type="OrthoDB" id="108192at2"/>
<dbReference type="Proteomes" id="UP000321907">
    <property type="component" value="Unassembled WGS sequence"/>
</dbReference>
<dbReference type="EMBL" id="VOXD01000001">
    <property type="protein sequence ID" value="TXF91633.1"/>
    <property type="molecule type" value="Genomic_DNA"/>
</dbReference>
<proteinExistence type="predicted"/>
<name>A0A5C7G0F4_9BACT</name>
<gene>
    <name evidence="1" type="ORF">FUA23_00170</name>
</gene>
<dbReference type="AlphaFoldDB" id="A0A5C7G0F4"/>